<sequence length="394" mass="43845">MNILKIRWPLAFAVLGIVLFFSNTVLAYPDFISYGYTTCIVCHTNSLGGGPLTAYGKALFAQEIAARPFIPSSISDEELGEYSGLLPGVVLNHWLQPSIKYRGLSLTRSPGGSKEKSVWINMQTDVSIVSSTSNTNRTLLAITYNILPEPVDYYNNGEKVSGVSKEHYIRTFVTKSLLVQVGLMDKAYGIRTPDHTAYNRGLIGMGKDDQAHGIILHYMGSSWDAAFNYFVGNLSQNENFRQKGFSAIAESDWGEKHRIGASVADFKTSLESTQLLAVHDRYGLPNAKGSSLWIEAGLKRKISETSNEEKFGNYAIGQLMINLTRGYNFVTTFERSQEINSLNEPDRKKWGVGFLTFPFQRLEARVNITQESSTSPFLATEDLWALQGQIHASF</sequence>
<evidence type="ECO:0000313" key="2">
    <source>
        <dbReference type="Proteomes" id="UP000075320"/>
    </source>
</evidence>
<organism evidence="1 2">
    <name type="scientific">Bdellovibrio bacteriovorus</name>
    <dbReference type="NCBI Taxonomy" id="959"/>
    <lineage>
        <taxon>Bacteria</taxon>
        <taxon>Pseudomonadati</taxon>
        <taxon>Bdellovibrionota</taxon>
        <taxon>Bdellovibrionia</taxon>
        <taxon>Bdellovibrionales</taxon>
        <taxon>Pseudobdellovibrionaceae</taxon>
        <taxon>Bdellovibrio</taxon>
    </lineage>
</organism>
<comment type="caution">
    <text evidence="1">The sequence shown here is derived from an EMBL/GenBank/DDBJ whole genome shotgun (WGS) entry which is preliminary data.</text>
</comment>
<evidence type="ECO:0000313" key="1">
    <source>
        <dbReference type="EMBL" id="KYG61419.1"/>
    </source>
</evidence>
<protein>
    <submittedName>
        <fullName evidence="1">Uncharacterized protein</fullName>
    </submittedName>
</protein>
<gene>
    <name evidence="1" type="ORF">AZI86_17040</name>
</gene>
<name>A0A150WEG1_BDEBC</name>
<dbReference type="OrthoDB" id="5288361at2"/>
<reference evidence="1 2" key="1">
    <citation type="submission" date="2016-03" db="EMBL/GenBank/DDBJ databases">
        <authorList>
            <person name="Ploux O."/>
        </authorList>
    </citation>
    <scope>NUCLEOTIDE SEQUENCE [LARGE SCALE GENOMIC DNA]</scope>
    <source>
        <strain evidence="1 2">R0</strain>
    </source>
</reference>
<proteinExistence type="predicted"/>
<dbReference type="AlphaFoldDB" id="A0A150WEG1"/>
<dbReference type="EMBL" id="LUKE01000006">
    <property type="protein sequence ID" value="KYG61419.1"/>
    <property type="molecule type" value="Genomic_DNA"/>
</dbReference>
<keyword evidence="2" id="KW-1185">Reference proteome</keyword>
<dbReference type="Proteomes" id="UP000075320">
    <property type="component" value="Unassembled WGS sequence"/>
</dbReference>
<accession>A0A150WEG1</accession>
<dbReference type="RefSeq" id="WP_157684753.1">
    <property type="nucleotide sequence ID" value="NZ_LUKE01000006.1"/>
</dbReference>